<organism evidence="1 2">
    <name type="scientific">Fusarium acutatum</name>
    <dbReference type="NCBI Taxonomy" id="78861"/>
    <lineage>
        <taxon>Eukaryota</taxon>
        <taxon>Fungi</taxon>
        <taxon>Dikarya</taxon>
        <taxon>Ascomycota</taxon>
        <taxon>Pezizomycotina</taxon>
        <taxon>Sordariomycetes</taxon>
        <taxon>Hypocreomycetidae</taxon>
        <taxon>Hypocreales</taxon>
        <taxon>Nectriaceae</taxon>
        <taxon>Fusarium</taxon>
        <taxon>Fusarium fujikuroi species complex</taxon>
    </lineage>
</organism>
<dbReference type="Proteomes" id="UP000536711">
    <property type="component" value="Unassembled WGS sequence"/>
</dbReference>
<dbReference type="EMBL" id="JAADJF010000481">
    <property type="protein sequence ID" value="KAF4416172.1"/>
    <property type="molecule type" value="Genomic_DNA"/>
</dbReference>
<keyword evidence="2" id="KW-1185">Reference proteome</keyword>
<proteinExistence type="predicted"/>
<sequence length="213" mass="24534">MNLQICNGRIRDSGRWHSLVHLYTLILANDIDQLSQVRSIAAYLIRDQYSSGRETRYLRDRNDDGSIWPEHRWDTFEIDGQGGERIEEIKIYRDPIHDPAPTTIENGGETNQHARLPMGLATYLRPDEGFAIVGLDLGCGKVFGRWQADNEVIDPHWERNQHVIGKGYMDVEDVKGPWTKEQYERRNESSLHTGMSKFGIITKRITDGPKQCI</sequence>
<name>A0A8H4JAG2_9HYPO</name>
<accession>A0A8H4JAG2</accession>
<gene>
    <name evidence="1" type="ORF">FACUT_12827</name>
</gene>
<dbReference type="OrthoDB" id="5092946at2759"/>
<dbReference type="AlphaFoldDB" id="A0A8H4JAG2"/>
<reference evidence="1 2" key="1">
    <citation type="submission" date="2020-01" db="EMBL/GenBank/DDBJ databases">
        <title>Identification and distribution of gene clusters putatively required for synthesis of sphingolipid metabolism inhibitors in phylogenetically diverse species of the filamentous fungus Fusarium.</title>
        <authorList>
            <person name="Kim H.-S."/>
            <person name="Busman M."/>
            <person name="Brown D.W."/>
            <person name="Divon H."/>
            <person name="Uhlig S."/>
            <person name="Proctor R.H."/>
        </authorList>
    </citation>
    <scope>NUCLEOTIDE SEQUENCE [LARGE SCALE GENOMIC DNA]</scope>
    <source>
        <strain evidence="1 2">NRRL 13308</strain>
    </source>
</reference>
<evidence type="ECO:0000313" key="2">
    <source>
        <dbReference type="Proteomes" id="UP000536711"/>
    </source>
</evidence>
<comment type="caution">
    <text evidence="1">The sequence shown here is derived from an EMBL/GenBank/DDBJ whole genome shotgun (WGS) entry which is preliminary data.</text>
</comment>
<evidence type="ECO:0000313" key="1">
    <source>
        <dbReference type="EMBL" id="KAF4416172.1"/>
    </source>
</evidence>
<protein>
    <submittedName>
        <fullName evidence="1">Uncharacterized protein</fullName>
    </submittedName>
</protein>